<dbReference type="AlphaFoldDB" id="A0A8W8N0Y6"/>
<keyword evidence="1" id="KW-0472">Membrane</keyword>
<feature type="transmembrane region" description="Helical" evidence="1">
    <location>
        <begin position="505"/>
        <end position="526"/>
    </location>
</feature>
<sequence length="533" mass="58720">MAIKDHVHGIRVPWTSTWQTFTQNQPSPTFIPHPLNEYPAKVDVQIRVNEGSQEHIFSGIGSCQRDDDDPNPYGGIVYIYNHKEVKLYTPTISDSTAVNSEGGFAFTGGWSFNGPFVGHYTTADVRVRVWRMCDFPPANFTSANAYTVSTSGTSITDIPHNMGYYPDLVIVQLKLPNSYISEAQGAVFIENYNDIYNKICGVIMAFDRNNVRLWSPKYIDGSDKFGVFCVSDGWASAASDEFVFTYASIYVQAWIFDSSEIVFTQTDTRGSGINVSPTITMPKPFDIDTHLFLVRSQAVDGANANYVFEGAGSALSDGSAFFKKIGAVVYSYNPREVNIWYPGSEDYLLFVGGIWGYGSPTQASATASVSVKVIKTKATGSGFGCSLCTSDWNTLTTNCSTSQPNDIQNAHKCMLHNITIYTCMSGYQSNGAKGVVAYNGSYWEETDYNCTVPTSSIENYSTMGYSISFLEEMVHSLKKNLTFEMKNTSAYRRSLTCATDPRPSAAYVGVVGILIIILTAVLFLCADLSRFVK</sequence>
<protein>
    <submittedName>
        <fullName evidence="2">Uncharacterized protein</fullName>
    </submittedName>
</protein>
<keyword evidence="1" id="KW-1133">Transmembrane helix</keyword>
<evidence type="ECO:0000256" key="1">
    <source>
        <dbReference type="SAM" id="Phobius"/>
    </source>
</evidence>
<dbReference type="Proteomes" id="UP000005408">
    <property type="component" value="Unassembled WGS sequence"/>
</dbReference>
<dbReference type="EnsemblMetazoa" id="G4842.1">
    <property type="protein sequence ID" value="G4842.1:cds"/>
    <property type="gene ID" value="G4842"/>
</dbReference>
<evidence type="ECO:0000313" key="3">
    <source>
        <dbReference type="Proteomes" id="UP000005408"/>
    </source>
</evidence>
<keyword evidence="1" id="KW-0812">Transmembrane</keyword>
<reference evidence="2" key="1">
    <citation type="submission" date="2022-08" db="UniProtKB">
        <authorList>
            <consortium name="EnsemblMetazoa"/>
        </authorList>
    </citation>
    <scope>IDENTIFICATION</scope>
    <source>
        <strain evidence="2">05x7-T-G4-1.051#20</strain>
    </source>
</reference>
<keyword evidence="3" id="KW-1185">Reference proteome</keyword>
<accession>A0A8W8N0Y6</accession>
<proteinExistence type="predicted"/>
<evidence type="ECO:0000313" key="2">
    <source>
        <dbReference type="EnsemblMetazoa" id="G4842.1:cds"/>
    </source>
</evidence>
<organism evidence="2 3">
    <name type="scientific">Magallana gigas</name>
    <name type="common">Pacific oyster</name>
    <name type="synonym">Crassostrea gigas</name>
    <dbReference type="NCBI Taxonomy" id="29159"/>
    <lineage>
        <taxon>Eukaryota</taxon>
        <taxon>Metazoa</taxon>
        <taxon>Spiralia</taxon>
        <taxon>Lophotrochozoa</taxon>
        <taxon>Mollusca</taxon>
        <taxon>Bivalvia</taxon>
        <taxon>Autobranchia</taxon>
        <taxon>Pteriomorphia</taxon>
        <taxon>Ostreida</taxon>
        <taxon>Ostreoidea</taxon>
        <taxon>Ostreidae</taxon>
        <taxon>Magallana</taxon>
    </lineage>
</organism>
<name>A0A8W8N0Y6_MAGGI</name>